<accession>A0ABQ0GLW3</accession>
<proteinExistence type="predicted"/>
<sequence>MVFVEPRTLTPMDSCRLYTLLAMQEWKVGTKVFLSVGREMGMERVVSYLVAVVVVVVDDDDDFSFVCRGFADLFFALPPKPLDSPSSLPQ</sequence>
<name>A0ABQ0GLW3_9PEZI</name>
<reference evidence="1 2" key="1">
    <citation type="submission" date="2024-09" db="EMBL/GenBank/DDBJ databases">
        <title>Itraconazole resistance in Madurella fahalii resulting from another homologue of gene encoding cytochrome P450 14-alpha sterol demethylase (CYP51).</title>
        <authorList>
            <person name="Yoshioka I."/>
            <person name="Fahal A.H."/>
            <person name="Kaneko S."/>
            <person name="Yaguchi T."/>
        </authorList>
    </citation>
    <scope>NUCLEOTIDE SEQUENCE [LARGE SCALE GENOMIC DNA]</scope>
    <source>
        <strain evidence="1 2">IFM 68171</strain>
    </source>
</reference>
<dbReference type="EMBL" id="BAAFSV010000005">
    <property type="protein sequence ID" value="GAB1318752.1"/>
    <property type="molecule type" value="Genomic_DNA"/>
</dbReference>
<dbReference type="RefSeq" id="XP_070920482.1">
    <property type="nucleotide sequence ID" value="XM_071064381.1"/>
</dbReference>
<dbReference type="Proteomes" id="UP001628179">
    <property type="component" value="Unassembled WGS sequence"/>
</dbReference>
<evidence type="ECO:0000313" key="2">
    <source>
        <dbReference type="Proteomes" id="UP001628179"/>
    </source>
</evidence>
<gene>
    <name evidence="1" type="ORF">MFIFM68171_08962</name>
</gene>
<evidence type="ECO:0000313" key="1">
    <source>
        <dbReference type="EMBL" id="GAB1318752.1"/>
    </source>
</evidence>
<organism evidence="1 2">
    <name type="scientific">Madurella fahalii</name>
    <dbReference type="NCBI Taxonomy" id="1157608"/>
    <lineage>
        <taxon>Eukaryota</taxon>
        <taxon>Fungi</taxon>
        <taxon>Dikarya</taxon>
        <taxon>Ascomycota</taxon>
        <taxon>Pezizomycotina</taxon>
        <taxon>Sordariomycetes</taxon>
        <taxon>Sordariomycetidae</taxon>
        <taxon>Sordariales</taxon>
        <taxon>Sordariales incertae sedis</taxon>
        <taxon>Madurella</taxon>
    </lineage>
</organism>
<keyword evidence="2" id="KW-1185">Reference proteome</keyword>
<protein>
    <submittedName>
        <fullName evidence="1">Uncharacterized protein</fullName>
    </submittedName>
</protein>
<dbReference type="GeneID" id="98179704"/>
<comment type="caution">
    <text evidence="1">The sequence shown here is derived from an EMBL/GenBank/DDBJ whole genome shotgun (WGS) entry which is preliminary data.</text>
</comment>